<evidence type="ECO:0000313" key="2">
    <source>
        <dbReference type="EMBL" id="GHA73123.1"/>
    </source>
</evidence>
<evidence type="ECO:0000259" key="1">
    <source>
        <dbReference type="Pfam" id="PF00899"/>
    </source>
</evidence>
<dbReference type="InterPro" id="IPR022291">
    <property type="entry name" value="Bacteriocin_synth_cyclodeHase"/>
</dbReference>
<accession>A0A918W555</accession>
<dbReference type="EMBL" id="BMUL01000003">
    <property type="protein sequence ID" value="GHA73123.1"/>
    <property type="molecule type" value="Genomic_DNA"/>
</dbReference>
<dbReference type="AlphaFoldDB" id="A0A918W555"/>
<keyword evidence="3" id="KW-1185">Reference proteome</keyword>
<dbReference type="NCBIfam" id="TIGR03882">
    <property type="entry name" value="cyclo_dehyd_2"/>
    <property type="match status" value="1"/>
</dbReference>
<dbReference type="GO" id="GO:0008641">
    <property type="term" value="F:ubiquitin-like modifier activating enzyme activity"/>
    <property type="evidence" value="ECO:0007669"/>
    <property type="project" value="InterPro"/>
</dbReference>
<dbReference type="Gene3D" id="3.40.50.720">
    <property type="entry name" value="NAD(P)-binding Rossmann-like Domain"/>
    <property type="match status" value="1"/>
</dbReference>
<reference evidence="2" key="1">
    <citation type="journal article" date="2014" name="Int. J. Syst. Evol. Microbiol.">
        <title>Complete genome sequence of Corynebacterium casei LMG S-19264T (=DSM 44701T), isolated from a smear-ripened cheese.</title>
        <authorList>
            <consortium name="US DOE Joint Genome Institute (JGI-PGF)"/>
            <person name="Walter F."/>
            <person name="Albersmeier A."/>
            <person name="Kalinowski J."/>
            <person name="Ruckert C."/>
        </authorList>
    </citation>
    <scope>NUCLEOTIDE SEQUENCE</scope>
    <source>
        <strain evidence="2">JCM 4518</strain>
    </source>
</reference>
<dbReference type="InterPro" id="IPR000594">
    <property type="entry name" value="ThiF_NAD_FAD-bd"/>
</dbReference>
<dbReference type="SUPFAM" id="SSF69572">
    <property type="entry name" value="Activating enzymes of the ubiquitin-like proteins"/>
    <property type="match status" value="2"/>
</dbReference>
<feature type="domain" description="THIF-type NAD/FAD binding fold" evidence="1">
    <location>
        <begin position="128"/>
        <end position="354"/>
    </location>
</feature>
<proteinExistence type="predicted"/>
<dbReference type="InterPro" id="IPR035985">
    <property type="entry name" value="Ubiquitin-activating_enz"/>
</dbReference>
<name>A0A918W555_9ACTN</name>
<gene>
    <name evidence="2" type="ORF">GCM10010305_14420</name>
</gene>
<organism evidence="2 3">
    <name type="scientific">Streptomyces termitum</name>
    <dbReference type="NCBI Taxonomy" id="67368"/>
    <lineage>
        <taxon>Bacteria</taxon>
        <taxon>Bacillati</taxon>
        <taxon>Actinomycetota</taxon>
        <taxon>Actinomycetes</taxon>
        <taxon>Kitasatosporales</taxon>
        <taxon>Streptomycetaceae</taxon>
        <taxon>Streptomyces</taxon>
    </lineage>
</organism>
<dbReference type="Pfam" id="PF00899">
    <property type="entry name" value="ThiF"/>
    <property type="match status" value="1"/>
</dbReference>
<evidence type="ECO:0000313" key="3">
    <source>
        <dbReference type="Proteomes" id="UP000644020"/>
    </source>
</evidence>
<reference evidence="2" key="2">
    <citation type="submission" date="2020-09" db="EMBL/GenBank/DDBJ databases">
        <authorList>
            <person name="Sun Q."/>
            <person name="Ohkuma M."/>
        </authorList>
    </citation>
    <scope>NUCLEOTIDE SEQUENCE</scope>
    <source>
        <strain evidence="2">JCM 4518</strain>
    </source>
</reference>
<sequence>MVKPALRRAWRSLSCAQYGVTPAHAVVLDPVDAATGRLLGLMDGTRGTEALRTEAEALGLPEGRVDSLVGRLAEAGLLVEAGAGRPGRAGPEAGAVDTALDPLRADLAALSVVCAEPDGALRRLAARRERRVRVRGAGRVGAMVAALLTAAGVGGVEVVDGGRVEPWETAPGGLPAEAVGERRVAAVRRLAGCWARGPVTARRAGGGRGDARVSLVVVAPRDGLAALVPDPVTAEPWMAAGVPHLYAGTVEATGLVGPLVLPGGTACARCLQEEATDRDPAWPRLLAQWRSGAPRSLPAGEVALSAAVAGLAAGHALAFLDGELPASTGVRWEAALPSLGWRSERLVPHPACPCGAARGRVGVGVPVVGGHGPQ</sequence>
<dbReference type="Proteomes" id="UP000644020">
    <property type="component" value="Unassembled WGS sequence"/>
</dbReference>
<protein>
    <recommendedName>
        <fullName evidence="1">THIF-type NAD/FAD binding fold domain-containing protein</fullName>
    </recommendedName>
</protein>
<comment type="caution">
    <text evidence="2">The sequence shown here is derived from an EMBL/GenBank/DDBJ whole genome shotgun (WGS) entry which is preliminary data.</text>
</comment>